<dbReference type="InterPro" id="IPR058916">
    <property type="entry name" value="PH_40"/>
</dbReference>
<feature type="transmembrane region" description="Helical" evidence="1">
    <location>
        <begin position="48"/>
        <end position="69"/>
    </location>
</feature>
<reference evidence="4" key="1">
    <citation type="submission" date="2016-10" db="EMBL/GenBank/DDBJ databases">
        <authorList>
            <person name="Varghese N."/>
            <person name="Submissions S."/>
        </authorList>
    </citation>
    <scope>NUCLEOTIDE SEQUENCE [LARGE SCALE GENOMIC DNA]</scope>
    <source>
        <strain evidence="4">CGMCC 1.8975</strain>
    </source>
</reference>
<dbReference type="RefSeq" id="WP_092742774.1">
    <property type="nucleotide sequence ID" value="NZ_FNOV01000013.1"/>
</dbReference>
<feature type="transmembrane region" description="Helical" evidence="1">
    <location>
        <begin position="6"/>
        <end position="27"/>
    </location>
</feature>
<dbReference type="EMBL" id="FNOV01000013">
    <property type="protein sequence ID" value="SDY77124.1"/>
    <property type="molecule type" value="Genomic_DNA"/>
</dbReference>
<keyword evidence="1" id="KW-0472">Membrane</keyword>
<dbReference type="Proteomes" id="UP000199249">
    <property type="component" value="Unassembled WGS sequence"/>
</dbReference>
<name>A0A1H3ML71_9BACT</name>
<evidence type="ECO:0000256" key="1">
    <source>
        <dbReference type="SAM" id="Phobius"/>
    </source>
</evidence>
<keyword evidence="1" id="KW-0812">Transmembrane</keyword>
<dbReference type="AlphaFoldDB" id="A0A1H3ML71"/>
<gene>
    <name evidence="3" type="ORF">SAMN04488069_11340</name>
</gene>
<dbReference type="Pfam" id="PF26566">
    <property type="entry name" value="PH_40"/>
    <property type="match status" value="1"/>
</dbReference>
<keyword evidence="1" id="KW-1133">Transmembrane helix</keyword>
<accession>A0A1H3ML71</accession>
<dbReference type="STRING" id="651662.SAMN04488069_11340"/>
<dbReference type="OrthoDB" id="884048at2"/>
<proteinExistence type="predicted"/>
<sequence length="197" mass="22954">MKLLSFLRPLLEAAALVAALVLALRLLTGIFSRKSYVYQLSYGRQLRLLFWPLLCLGVGLPFLGAFFYADTLAPHEWVLLLFMMVVVLGFAGPALLLHTQYYAHNLNTTLVFEPKQNQLEVYEDSTRVPFEKHDLLRVERVICRSRRPFWSPYDYLRLHLQNGQTITLTSVLTDLRPLTEFLRNTPLEQRQAWICWL</sequence>
<protein>
    <recommendedName>
        <fullName evidence="2">PH domain-containing protein</fullName>
    </recommendedName>
</protein>
<evidence type="ECO:0000259" key="2">
    <source>
        <dbReference type="Pfam" id="PF26566"/>
    </source>
</evidence>
<feature type="domain" description="PH" evidence="2">
    <location>
        <begin position="37"/>
        <end position="181"/>
    </location>
</feature>
<feature type="transmembrane region" description="Helical" evidence="1">
    <location>
        <begin position="75"/>
        <end position="97"/>
    </location>
</feature>
<organism evidence="3 4">
    <name type="scientific">Hymenobacter psychrophilus</name>
    <dbReference type="NCBI Taxonomy" id="651662"/>
    <lineage>
        <taxon>Bacteria</taxon>
        <taxon>Pseudomonadati</taxon>
        <taxon>Bacteroidota</taxon>
        <taxon>Cytophagia</taxon>
        <taxon>Cytophagales</taxon>
        <taxon>Hymenobacteraceae</taxon>
        <taxon>Hymenobacter</taxon>
    </lineage>
</organism>
<keyword evidence="4" id="KW-1185">Reference proteome</keyword>
<evidence type="ECO:0000313" key="3">
    <source>
        <dbReference type="EMBL" id="SDY77124.1"/>
    </source>
</evidence>
<evidence type="ECO:0000313" key="4">
    <source>
        <dbReference type="Proteomes" id="UP000199249"/>
    </source>
</evidence>